<reference evidence="8 9" key="1">
    <citation type="journal article" date="2016" name="Nat. Commun.">
        <title>Thousands of microbial genomes shed light on interconnected biogeochemical processes in an aquifer system.</title>
        <authorList>
            <person name="Anantharaman K."/>
            <person name="Brown C.T."/>
            <person name="Hug L.A."/>
            <person name="Sharon I."/>
            <person name="Castelle C.J."/>
            <person name="Probst A.J."/>
            <person name="Thomas B.C."/>
            <person name="Singh A."/>
            <person name="Wilkins M.J."/>
            <person name="Karaoz U."/>
            <person name="Brodie E.L."/>
            <person name="Williams K.H."/>
            <person name="Hubbard S.S."/>
            <person name="Banfield J.F."/>
        </authorList>
    </citation>
    <scope>NUCLEOTIDE SEQUENCE [LARGE SCALE GENOMIC DNA]</scope>
</reference>
<dbReference type="SUPFAM" id="SSF52833">
    <property type="entry name" value="Thioredoxin-like"/>
    <property type="match status" value="1"/>
</dbReference>
<dbReference type="GO" id="GO:0016491">
    <property type="term" value="F:oxidoreductase activity"/>
    <property type="evidence" value="ECO:0007669"/>
    <property type="project" value="InterPro"/>
</dbReference>
<evidence type="ECO:0000313" key="9">
    <source>
        <dbReference type="Proteomes" id="UP000178435"/>
    </source>
</evidence>
<keyword evidence="2 7" id="KW-0001">2Fe-2S</keyword>
<keyword evidence="5 7" id="KW-0411">Iron-sulfur</keyword>
<evidence type="ECO:0000256" key="2">
    <source>
        <dbReference type="ARBA" id="ARBA00022714"/>
    </source>
</evidence>
<evidence type="ECO:0000256" key="7">
    <source>
        <dbReference type="PIRSR" id="PIRSR000216-1"/>
    </source>
</evidence>
<protein>
    <recommendedName>
        <fullName evidence="10">NADH dehydrogenase</fullName>
    </recommendedName>
</protein>
<evidence type="ECO:0008006" key="10">
    <source>
        <dbReference type="Google" id="ProtNLM"/>
    </source>
</evidence>
<dbReference type="PROSITE" id="PS01099">
    <property type="entry name" value="COMPLEX1_24K"/>
    <property type="match status" value="1"/>
</dbReference>
<dbReference type="InterPro" id="IPR028431">
    <property type="entry name" value="NADP_DH_HndA-like"/>
</dbReference>
<evidence type="ECO:0000313" key="8">
    <source>
        <dbReference type="EMBL" id="OGL45638.1"/>
    </source>
</evidence>
<dbReference type="AlphaFoldDB" id="A0A1F7RX48"/>
<dbReference type="GO" id="GO:0046872">
    <property type="term" value="F:metal ion binding"/>
    <property type="evidence" value="ECO:0007669"/>
    <property type="project" value="UniProtKB-KW"/>
</dbReference>
<dbReference type="Gene3D" id="1.10.10.1590">
    <property type="entry name" value="NADH-quinone oxidoreductase subunit E"/>
    <property type="match status" value="1"/>
</dbReference>
<feature type="binding site" evidence="7">
    <location>
        <position position="84"/>
    </location>
    <ligand>
        <name>[2Fe-2S] cluster</name>
        <dbReference type="ChEBI" id="CHEBI:190135"/>
    </ligand>
</feature>
<dbReference type="PANTHER" id="PTHR43342">
    <property type="entry name" value="NADH-QUINONE OXIDOREDUCTASE, E SUBUNIT"/>
    <property type="match status" value="1"/>
</dbReference>
<evidence type="ECO:0000256" key="4">
    <source>
        <dbReference type="ARBA" id="ARBA00023004"/>
    </source>
</evidence>
<name>A0A1F7RX48_9BACT</name>
<accession>A0A1F7RX48</accession>
<dbReference type="InterPro" id="IPR036249">
    <property type="entry name" value="Thioredoxin-like_sf"/>
</dbReference>
<keyword evidence="4 7" id="KW-0408">Iron</keyword>
<evidence type="ECO:0000256" key="5">
    <source>
        <dbReference type="ARBA" id="ARBA00023014"/>
    </source>
</evidence>
<comment type="caution">
    <text evidence="8">The sequence shown here is derived from an EMBL/GenBank/DDBJ whole genome shotgun (WGS) entry which is preliminary data.</text>
</comment>
<evidence type="ECO:0000256" key="6">
    <source>
        <dbReference type="ARBA" id="ARBA00034078"/>
    </source>
</evidence>
<dbReference type="CDD" id="cd03064">
    <property type="entry name" value="TRX_Fd_NuoE"/>
    <property type="match status" value="1"/>
</dbReference>
<dbReference type="InterPro" id="IPR041921">
    <property type="entry name" value="NuoE_N"/>
</dbReference>
<organism evidence="8 9">
    <name type="scientific">Candidatus Schekmanbacteria bacterium RBG_16_38_11</name>
    <dbReference type="NCBI Taxonomy" id="1817880"/>
    <lineage>
        <taxon>Bacteria</taxon>
        <taxon>Candidatus Schekmaniibacteriota</taxon>
    </lineage>
</organism>
<feature type="binding site" evidence="7">
    <location>
        <position position="121"/>
    </location>
    <ligand>
        <name>[2Fe-2S] cluster</name>
        <dbReference type="ChEBI" id="CHEBI:190135"/>
    </ligand>
</feature>
<dbReference type="InterPro" id="IPR002023">
    <property type="entry name" value="NuoE-like"/>
</dbReference>
<evidence type="ECO:0000256" key="1">
    <source>
        <dbReference type="ARBA" id="ARBA00010643"/>
    </source>
</evidence>
<comment type="cofactor">
    <cofactor evidence="6">
        <name>[2Fe-2S] cluster</name>
        <dbReference type="ChEBI" id="CHEBI:190135"/>
    </cofactor>
</comment>
<keyword evidence="3 7" id="KW-0479">Metal-binding</keyword>
<dbReference type="PIRSF" id="PIRSF000216">
    <property type="entry name" value="NADH_DH_24kDa"/>
    <property type="match status" value="1"/>
</dbReference>
<dbReference type="Gene3D" id="3.40.30.10">
    <property type="entry name" value="Glutaredoxin"/>
    <property type="match status" value="1"/>
</dbReference>
<gene>
    <name evidence="8" type="ORF">A2149_01885</name>
</gene>
<comment type="similarity">
    <text evidence="1">Belongs to the complex I 24 kDa subunit family.</text>
</comment>
<dbReference type="Pfam" id="PF01257">
    <property type="entry name" value="2Fe-2S_thioredx"/>
    <property type="match status" value="1"/>
</dbReference>
<dbReference type="PANTHER" id="PTHR43342:SF1">
    <property type="entry name" value="BIFURCATING [FEFE] HYDROGENASE GAMMA SUBUNIT"/>
    <property type="match status" value="1"/>
</dbReference>
<dbReference type="Proteomes" id="UP000178435">
    <property type="component" value="Unassembled WGS sequence"/>
</dbReference>
<comment type="cofactor">
    <cofactor evidence="7">
        <name>[2Fe-2S] cluster</name>
        <dbReference type="ChEBI" id="CHEBI:190135"/>
    </cofactor>
    <text evidence="7">Binds 1 [2Fe-2S] cluster.</text>
</comment>
<evidence type="ECO:0000256" key="3">
    <source>
        <dbReference type="ARBA" id="ARBA00022723"/>
    </source>
</evidence>
<proteinExistence type="inferred from homology"/>
<sequence length="164" mass="18784">MTERDERALDSIIESYGKSEESLIPIMHEIQKKYNYLPEEALLFLSRRLDLPVSKIFTVVTFYKAFSLNPVGRNKISVCMGTACYVKTSENLHSRINSELGLSTEEGTTEDMEFTVNKVRCLGCCSLAPVVRINEDTYGNMTQEQILEILEKYRDNKHTMGQDK</sequence>
<dbReference type="InterPro" id="IPR042128">
    <property type="entry name" value="NuoE_dom"/>
</dbReference>
<dbReference type="EMBL" id="MGDF01000084">
    <property type="protein sequence ID" value="OGL45638.1"/>
    <property type="molecule type" value="Genomic_DNA"/>
</dbReference>
<dbReference type="GO" id="GO:0051537">
    <property type="term" value="F:2 iron, 2 sulfur cluster binding"/>
    <property type="evidence" value="ECO:0007669"/>
    <property type="project" value="UniProtKB-KW"/>
</dbReference>
<feature type="binding site" evidence="7">
    <location>
        <position position="79"/>
    </location>
    <ligand>
        <name>[2Fe-2S] cluster</name>
        <dbReference type="ChEBI" id="CHEBI:190135"/>
    </ligand>
</feature>
<feature type="binding site" evidence="7">
    <location>
        <position position="125"/>
    </location>
    <ligand>
        <name>[2Fe-2S] cluster</name>
        <dbReference type="ChEBI" id="CHEBI:190135"/>
    </ligand>
</feature>